<sequence length="606" mass="69375">MGWKMVILCCVCVLLLAAGFSHAEREVTEVRRVLVQKCCPLDEGYELFLRKCNACPVEWNLPVFNQNMSEIHNLSREYRRRIDDMASIPCGNDVLSPSTNDDPWEEYYTVQDMGYLYVPDVNLTTSNGLSCSEHVHWERSWINVTKFCHSTEMIPDCTGKVCVQKCCHETEMLYESRGWYQCGPAEGTWHFRELLRTYLHSDEDIHLSTGFPICPHLSAFVIPLMSIMERSFSLTRSGGLIQTGRHTFGDEVVRIPRYCIDECRNCTSFLEPIALICPPTRMVSLELPPLPTKIVLMLVSTMILIITFLLSCGSLKRKKFSGGTRLFYLTCFLVSYIFLFAAEICLSFGVSNAFCPASVLAYHYGFMSVFAWLSAMSYDIWRNVNYLRMDSQDRSRKKLIYYSLFAFGFPASIFTMAYAMEVAPGIHPHSIRLGLKSLTRNEYCRFPDPVGVKLFLDLPFVLLLVADTIFFVLTSRFFARHCKDTADLHRNQKHRRKFWMYAKLFVLMGGNWVIMVVIDSVRRAKLDLSENAKFALMCLHYTLLNLQTVFVFFIFACSGDAARQRMKNAWEWMRGCPRVGGTPGSSTASSNVEKQLGNVEADPRVA</sequence>
<feature type="transmembrane region" description="Helical" evidence="6">
    <location>
        <begin position="294"/>
        <end position="315"/>
    </location>
</feature>
<dbReference type="GO" id="GO:0016020">
    <property type="term" value="C:membrane"/>
    <property type="evidence" value="ECO:0007669"/>
    <property type="project" value="UniProtKB-SubCell"/>
</dbReference>
<feature type="transmembrane region" description="Helical" evidence="6">
    <location>
        <begin position="361"/>
        <end position="378"/>
    </location>
</feature>
<keyword evidence="7" id="KW-0732">Signal</keyword>
<dbReference type="Proteomes" id="UP000677054">
    <property type="component" value="Unassembled WGS sequence"/>
</dbReference>
<evidence type="ECO:0000256" key="3">
    <source>
        <dbReference type="ARBA" id="ARBA00022989"/>
    </source>
</evidence>
<evidence type="ECO:0000313" key="10">
    <source>
        <dbReference type="Proteomes" id="UP000677054"/>
    </source>
</evidence>
<evidence type="ECO:0000256" key="5">
    <source>
        <dbReference type="SAM" id="MobiDB-lite"/>
    </source>
</evidence>
<dbReference type="InterPro" id="IPR000832">
    <property type="entry name" value="GPCR_2_secretin-like"/>
</dbReference>
<feature type="transmembrane region" description="Helical" evidence="6">
    <location>
        <begin position="534"/>
        <end position="557"/>
    </location>
</feature>
<dbReference type="CDD" id="cd15039">
    <property type="entry name" value="7tmB3_Methuselah-like"/>
    <property type="match status" value="1"/>
</dbReference>
<name>A0A7R8XID0_9CRUS</name>
<reference evidence="9" key="1">
    <citation type="submission" date="2020-11" db="EMBL/GenBank/DDBJ databases">
        <authorList>
            <person name="Tran Van P."/>
        </authorList>
    </citation>
    <scope>NUCLEOTIDE SEQUENCE</scope>
</reference>
<evidence type="ECO:0000256" key="4">
    <source>
        <dbReference type="ARBA" id="ARBA00023136"/>
    </source>
</evidence>
<protein>
    <recommendedName>
        <fullName evidence="8">G-protein coupled receptors family 2 profile 2 domain-containing protein</fullName>
    </recommendedName>
</protein>
<gene>
    <name evidence="9" type="ORF">DSTB1V02_LOCUS7583</name>
</gene>
<dbReference type="AlphaFoldDB" id="A0A7R8XID0"/>
<feature type="transmembrane region" description="Helical" evidence="6">
    <location>
        <begin position="327"/>
        <end position="349"/>
    </location>
</feature>
<evidence type="ECO:0000256" key="2">
    <source>
        <dbReference type="ARBA" id="ARBA00022692"/>
    </source>
</evidence>
<feature type="compositionally biased region" description="Polar residues" evidence="5">
    <location>
        <begin position="584"/>
        <end position="593"/>
    </location>
</feature>
<evidence type="ECO:0000313" key="9">
    <source>
        <dbReference type="EMBL" id="CAD7247758.1"/>
    </source>
</evidence>
<dbReference type="EMBL" id="LR901087">
    <property type="protein sequence ID" value="CAD7247758.1"/>
    <property type="molecule type" value="Genomic_DNA"/>
</dbReference>
<dbReference type="InterPro" id="IPR052808">
    <property type="entry name" value="GPCR_Mth-like"/>
</dbReference>
<evidence type="ECO:0000259" key="8">
    <source>
        <dbReference type="PROSITE" id="PS50261"/>
    </source>
</evidence>
<evidence type="ECO:0000256" key="6">
    <source>
        <dbReference type="SAM" id="Phobius"/>
    </source>
</evidence>
<dbReference type="GO" id="GO:0007166">
    <property type="term" value="P:cell surface receptor signaling pathway"/>
    <property type="evidence" value="ECO:0007669"/>
    <property type="project" value="InterPro"/>
</dbReference>
<dbReference type="InterPro" id="IPR017981">
    <property type="entry name" value="GPCR_2-like_7TM"/>
</dbReference>
<feature type="domain" description="G-protein coupled receptors family 2 profile 2" evidence="8">
    <location>
        <begin position="282"/>
        <end position="559"/>
    </location>
</feature>
<keyword evidence="2 6" id="KW-0812">Transmembrane</keyword>
<feature type="chain" id="PRO_5036402543" description="G-protein coupled receptors family 2 profile 2 domain-containing protein" evidence="7">
    <location>
        <begin position="24"/>
        <end position="606"/>
    </location>
</feature>
<dbReference type="EMBL" id="CAJPEV010001570">
    <property type="protein sequence ID" value="CAG0893328.1"/>
    <property type="molecule type" value="Genomic_DNA"/>
</dbReference>
<dbReference type="GO" id="GO:0004930">
    <property type="term" value="F:G protein-coupled receptor activity"/>
    <property type="evidence" value="ECO:0007669"/>
    <property type="project" value="InterPro"/>
</dbReference>
<evidence type="ECO:0000256" key="1">
    <source>
        <dbReference type="ARBA" id="ARBA00004141"/>
    </source>
</evidence>
<feature type="region of interest" description="Disordered" evidence="5">
    <location>
        <begin position="581"/>
        <end position="606"/>
    </location>
</feature>
<dbReference type="Pfam" id="PF00002">
    <property type="entry name" value="7tm_2"/>
    <property type="match status" value="1"/>
</dbReference>
<organism evidence="9">
    <name type="scientific">Darwinula stevensoni</name>
    <dbReference type="NCBI Taxonomy" id="69355"/>
    <lineage>
        <taxon>Eukaryota</taxon>
        <taxon>Metazoa</taxon>
        <taxon>Ecdysozoa</taxon>
        <taxon>Arthropoda</taxon>
        <taxon>Crustacea</taxon>
        <taxon>Oligostraca</taxon>
        <taxon>Ostracoda</taxon>
        <taxon>Podocopa</taxon>
        <taxon>Podocopida</taxon>
        <taxon>Darwinulocopina</taxon>
        <taxon>Darwinuloidea</taxon>
        <taxon>Darwinulidae</taxon>
        <taxon>Darwinula</taxon>
    </lineage>
</organism>
<feature type="transmembrane region" description="Helical" evidence="6">
    <location>
        <begin position="498"/>
        <end position="518"/>
    </location>
</feature>
<keyword evidence="3 6" id="KW-1133">Transmembrane helix</keyword>
<accession>A0A7R8XID0</accession>
<feature type="transmembrane region" description="Helical" evidence="6">
    <location>
        <begin position="399"/>
        <end position="420"/>
    </location>
</feature>
<dbReference type="PANTHER" id="PTHR46953">
    <property type="entry name" value="G-PROTEIN COUPLED RECEPTOR MTH-LIKE 1-RELATED"/>
    <property type="match status" value="1"/>
</dbReference>
<dbReference type="Gene3D" id="1.20.1070.10">
    <property type="entry name" value="Rhodopsin 7-helix transmembrane proteins"/>
    <property type="match status" value="1"/>
</dbReference>
<keyword evidence="10" id="KW-1185">Reference proteome</keyword>
<dbReference type="PROSITE" id="PS50261">
    <property type="entry name" value="G_PROTEIN_RECEP_F2_4"/>
    <property type="match status" value="1"/>
</dbReference>
<dbReference type="OrthoDB" id="6134459at2759"/>
<dbReference type="PANTHER" id="PTHR46953:SF1">
    <property type="entry name" value="G-PROTEIN COUPLED RECEPTOR MTH-LIKE 1-RELATED"/>
    <property type="match status" value="1"/>
</dbReference>
<feature type="signal peptide" evidence="7">
    <location>
        <begin position="1"/>
        <end position="23"/>
    </location>
</feature>
<keyword evidence="4 6" id="KW-0472">Membrane</keyword>
<comment type="subcellular location">
    <subcellularLocation>
        <location evidence="1">Membrane</location>
        <topology evidence="1">Multi-pass membrane protein</topology>
    </subcellularLocation>
</comment>
<feature type="transmembrane region" description="Helical" evidence="6">
    <location>
        <begin position="458"/>
        <end position="478"/>
    </location>
</feature>
<proteinExistence type="predicted"/>
<evidence type="ECO:0000256" key="7">
    <source>
        <dbReference type="SAM" id="SignalP"/>
    </source>
</evidence>